<comment type="catalytic activity">
    <reaction evidence="5">
        <text>(2R)-3-phosphoglycerate + GTP + H(+) = 3-[(R)-glyceryl]-diphospho-5'-guanosine + diphosphate</text>
        <dbReference type="Rhea" id="RHEA:63440"/>
        <dbReference type="ChEBI" id="CHEBI:15378"/>
        <dbReference type="ChEBI" id="CHEBI:33019"/>
        <dbReference type="ChEBI" id="CHEBI:37565"/>
        <dbReference type="ChEBI" id="CHEBI:58272"/>
        <dbReference type="ChEBI" id="CHEBI:147306"/>
        <dbReference type="EC" id="2.7.7.106"/>
    </reaction>
</comment>
<proteinExistence type="inferred from homology"/>
<dbReference type="NCBIfam" id="TIGR03552">
    <property type="entry name" value="F420_cofC"/>
    <property type="match status" value="1"/>
</dbReference>
<dbReference type="GO" id="GO:0005525">
    <property type="term" value="F:GTP binding"/>
    <property type="evidence" value="ECO:0007669"/>
    <property type="project" value="UniProtKB-KW"/>
</dbReference>
<keyword evidence="1 5" id="KW-0808">Transferase</keyword>
<dbReference type="GO" id="GO:0043814">
    <property type="term" value="F:phospholactate guanylyltransferase activity"/>
    <property type="evidence" value="ECO:0007669"/>
    <property type="project" value="InterPro"/>
</dbReference>
<gene>
    <name evidence="6" type="primary">cofC</name>
    <name evidence="5" type="synonym">fbiD</name>
    <name evidence="6" type="ORF">DI549_09850</name>
</gene>
<dbReference type="PANTHER" id="PTHR40392:SF1">
    <property type="entry name" value="2-PHOSPHO-L-LACTATE GUANYLYLTRANSFERASE"/>
    <property type="match status" value="1"/>
</dbReference>
<sequence>MARDIVAVVPVKEFALAKQRLAGTFPPDFRAQLARTMLRDVLEALRASEGLAGIVVVTADPEAGLLAREVGARLMVEKEACGLNQAVAEAATRLTGEGRGGMLVLPSDIPAVTPEEIGRLLAAHGRDRAVSLVCAHDGQGTNALLATPPDALDFGYGPSSFSTHFAMAMARGIVPRGHDAAAFPRLALDIDTPADVARLGMSSAGRHTRRLLEDAGLRPEMPRR</sequence>
<protein>
    <recommendedName>
        <fullName evidence="5">3-phospho-D-glycerate guanylyltransferase</fullName>
        <shortName evidence="5">3PG guanylyltransferase</shortName>
        <ecNumber evidence="5">2.7.7.106</ecNumber>
    </recommendedName>
</protein>
<comment type="function">
    <text evidence="5">Guanylyltransferase that catalyzes the activation of (2R)-3-phosphoglycerate (3PG) as 3-[(R)-glyceryl]-diphospho-5'-guanosine, via the condensation of 3PG with GTP. It is involved in the biosynthesis of a derivative of the hydride carrier cofactor coenzyme F420, 3PG-F420.</text>
</comment>
<dbReference type="EMBL" id="QFQD01000026">
    <property type="protein sequence ID" value="PZQ82951.1"/>
    <property type="molecule type" value="Genomic_DNA"/>
</dbReference>
<organism evidence="6 7">
    <name type="scientific">Ancylobacter novellus</name>
    <name type="common">Thiobacillus novellus</name>
    <dbReference type="NCBI Taxonomy" id="921"/>
    <lineage>
        <taxon>Bacteria</taxon>
        <taxon>Pseudomonadati</taxon>
        <taxon>Pseudomonadota</taxon>
        <taxon>Alphaproteobacteria</taxon>
        <taxon>Hyphomicrobiales</taxon>
        <taxon>Xanthobacteraceae</taxon>
        <taxon>Ancylobacter</taxon>
    </lineage>
</organism>
<evidence type="ECO:0000256" key="2">
    <source>
        <dbReference type="ARBA" id="ARBA00022695"/>
    </source>
</evidence>
<evidence type="ECO:0000256" key="5">
    <source>
        <dbReference type="HAMAP-Rule" id="MF_02114"/>
    </source>
</evidence>
<evidence type="ECO:0000256" key="1">
    <source>
        <dbReference type="ARBA" id="ARBA00022679"/>
    </source>
</evidence>
<name>A0A2W5QW67_ANCNO</name>
<dbReference type="Proteomes" id="UP000248887">
    <property type="component" value="Unassembled WGS sequence"/>
</dbReference>
<accession>A0A2W5QW67</accession>
<comment type="caution">
    <text evidence="6">The sequence shown here is derived from an EMBL/GenBank/DDBJ whole genome shotgun (WGS) entry which is preliminary data.</text>
</comment>
<dbReference type="HAMAP" id="MF_02114">
    <property type="entry name" value="CofC"/>
    <property type="match status" value="1"/>
</dbReference>
<comment type="similarity">
    <text evidence="5">Belongs to the CofC family.</text>
</comment>
<dbReference type="AlphaFoldDB" id="A0A2W5QW67"/>
<keyword evidence="4 5" id="KW-0342">GTP-binding</keyword>
<dbReference type="UniPathway" id="UPA00071"/>
<keyword evidence="2 5" id="KW-0548">Nucleotidyltransferase</keyword>
<keyword evidence="3 5" id="KW-0547">Nucleotide-binding</keyword>
<dbReference type="EC" id="2.7.7.106" evidence="5"/>
<reference evidence="6 7" key="1">
    <citation type="submission" date="2017-08" db="EMBL/GenBank/DDBJ databases">
        <title>Infants hospitalized years apart are colonized by the same room-sourced microbial strains.</title>
        <authorList>
            <person name="Brooks B."/>
            <person name="Olm M.R."/>
            <person name="Firek B.A."/>
            <person name="Baker R."/>
            <person name="Thomas B.C."/>
            <person name="Morowitz M.J."/>
            <person name="Banfield J.F."/>
        </authorList>
    </citation>
    <scope>NUCLEOTIDE SEQUENCE [LARGE SCALE GENOMIC DNA]</scope>
    <source>
        <strain evidence="6">S2_005_001_R2_27</strain>
    </source>
</reference>
<evidence type="ECO:0000313" key="7">
    <source>
        <dbReference type="Proteomes" id="UP000248887"/>
    </source>
</evidence>
<evidence type="ECO:0000256" key="3">
    <source>
        <dbReference type="ARBA" id="ARBA00022741"/>
    </source>
</evidence>
<evidence type="ECO:0000313" key="6">
    <source>
        <dbReference type="EMBL" id="PZQ82951.1"/>
    </source>
</evidence>
<dbReference type="PANTHER" id="PTHR40392">
    <property type="entry name" value="2-PHOSPHO-L-LACTATE GUANYLYLTRANSFERASE"/>
    <property type="match status" value="1"/>
</dbReference>
<evidence type="ECO:0000256" key="4">
    <source>
        <dbReference type="ARBA" id="ARBA00023134"/>
    </source>
</evidence>
<comment type="pathway">
    <text evidence="5">Cofactor biosynthesis; coenzyme F420 biosynthesis.</text>
</comment>
<dbReference type="InterPro" id="IPR002835">
    <property type="entry name" value="CofC"/>
</dbReference>
<dbReference type="Pfam" id="PF01983">
    <property type="entry name" value="CofC"/>
    <property type="match status" value="1"/>
</dbReference>
<dbReference type="SUPFAM" id="SSF53448">
    <property type="entry name" value="Nucleotide-diphospho-sugar transferases"/>
    <property type="match status" value="1"/>
</dbReference>
<dbReference type="InterPro" id="IPR029044">
    <property type="entry name" value="Nucleotide-diphossugar_trans"/>
</dbReference>
<dbReference type="Gene3D" id="3.90.550.10">
    <property type="entry name" value="Spore Coat Polysaccharide Biosynthesis Protein SpsA, Chain A"/>
    <property type="match status" value="1"/>
</dbReference>
<dbReference type="GO" id="GO:0052645">
    <property type="term" value="P:F420-0 metabolic process"/>
    <property type="evidence" value="ECO:0007669"/>
    <property type="project" value="UniProtKB-UniRule"/>
</dbReference>